<dbReference type="STRING" id="1666911.HLUCCA11_17830"/>
<dbReference type="GO" id="GO:0016757">
    <property type="term" value="F:glycosyltransferase activity"/>
    <property type="evidence" value="ECO:0007669"/>
    <property type="project" value="InterPro"/>
</dbReference>
<feature type="domain" description="Glycosyl transferase family 1" evidence="1">
    <location>
        <begin position="192"/>
        <end position="345"/>
    </location>
</feature>
<dbReference type="Pfam" id="PF00534">
    <property type="entry name" value="Glycos_transf_1"/>
    <property type="match status" value="1"/>
</dbReference>
<reference evidence="3 4" key="1">
    <citation type="submission" date="2015-09" db="EMBL/GenBank/DDBJ databases">
        <title>Identification and resolution of microdiversity through metagenomic sequencing of parallel consortia.</title>
        <authorList>
            <person name="Nelson W.C."/>
            <person name="Romine M.F."/>
            <person name="Lindemann S.R."/>
        </authorList>
    </citation>
    <scope>NUCLEOTIDE SEQUENCE [LARGE SCALE GENOMIC DNA]</scope>
    <source>
        <strain evidence="3">Ana</strain>
    </source>
</reference>
<evidence type="ECO:0000313" key="4">
    <source>
        <dbReference type="Proteomes" id="UP000050465"/>
    </source>
</evidence>
<keyword evidence="3" id="KW-0808">Transferase</keyword>
<gene>
    <name evidence="3" type="ORF">HLUCCA11_17830</name>
</gene>
<dbReference type="Gene3D" id="3.40.50.2000">
    <property type="entry name" value="Glycogen Phosphorylase B"/>
    <property type="match status" value="2"/>
</dbReference>
<dbReference type="PANTHER" id="PTHR45947:SF3">
    <property type="entry name" value="SULFOQUINOVOSYL TRANSFERASE SQD2"/>
    <property type="match status" value="1"/>
</dbReference>
<dbReference type="EMBL" id="LJZR01000029">
    <property type="protein sequence ID" value="KPQ33596.1"/>
    <property type="molecule type" value="Genomic_DNA"/>
</dbReference>
<evidence type="ECO:0000259" key="2">
    <source>
        <dbReference type="Pfam" id="PF13439"/>
    </source>
</evidence>
<feature type="domain" description="Glycosyltransferase subfamily 4-like N-terminal" evidence="2">
    <location>
        <begin position="21"/>
        <end position="180"/>
    </location>
</feature>
<dbReference type="AlphaFoldDB" id="A0A0P7ZG54"/>
<proteinExistence type="predicted"/>
<dbReference type="PANTHER" id="PTHR45947">
    <property type="entry name" value="SULFOQUINOVOSYL TRANSFERASE SQD2"/>
    <property type="match status" value="1"/>
</dbReference>
<sequence length="394" mass="44456">MKMPSSSQVHLWIPNLFSLKGGIQVYSAYLLKALKSISPNTPHDAFLMHDQATQFNQAIGNPSSTKFHWAGSCPRRLRSPFYAAQLVTQALLQRPKLIITTHLNFTPVARLINRFWRIPYWAVAHGIDAWNVADPHLRKALQQADRILAVSHYTRDRLLKEQNLDPDKVVVLPNTFDSDRFHIAPKPDRLLQKYNLTPQQPIILTVARLEPSEQYKGYDKILAALPQIRKVIPNIHYLLVGKGGDQSRIQHLINQYQIQDCVTLTGFVPDDELNDYYNLCNVFAMPSKGEGFGIVYLEALACGKPTLGGNQDGAIDALCHGTLGALVNPDDINEITQNLLQILQGTYPNPLMYQPEMLRQKVIEIYGFEAFKQTLANHLNSFTKSINSHSANNI</sequence>
<name>A0A0P7ZG54_9CYAN</name>
<evidence type="ECO:0000313" key="3">
    <source>
        <dbReference type="EMBL" id="KPQ33596.1"/>
    </source>
</evidence>
<dbReference type="InterPro" id="IPR001296">
    <property type="entry name" value="Glyco_trans_1"/>
</dbReference>
<dbReference type="InterPro" id="IPR050194">
    <property type="entry name" value="Glycosyltransferase_grp1"/>
</dbReference>
<organism evidence="3 4">
    <name type="scientific">Phormidesmis priestleyi Ana</name>
    <dbReference type="NCBI Taxonomy" id="1666911"/>
    <lineage>
        <taxon>Bacteria</taxon>
        <taxon>Bacillati</taxon>
        <taxon>Cyanobacteriota</taxon>
        <taxon>Cyanophyceae</taxon>
        <taxon>Leptolyngbyales</taxon>
        <taxon>Leptolyngbyaceae</taxon>
        <taxon>Phormidesmis</taxon>
    </lineage>
</organism>
<protein>
    <submittedName>
        <fullName evidence="3">Glycosyltransferase</fullName>
    </submittedName>
</protein>
<accession>A0A0P7ZG54</accession>
<comment type="caution">
    <text evidence="3">The sequence shown here is derived from an EMBL/GenBank/DDBJ whole genome shotgun (WGS) entry which is preliminary data.</text>
</comment>
<dbReference type="Proteomes" id="UP000050465">
    <property type="component" value="Unassembled WGS sequence"/>
</dbReference>
<evidence type="ECO:0000259" key="1">
    <source>
        <dbReference type="Pfam" id="PF00534"/>
    </source>
</evidence>
<dbReference type="InterPro" id="IPR028098">
    <property type="entry name" value="Glyco_trans_4-like_N"/>
</dbReference>
<dbReference type="Pfam" id="PF13439">
    <property type="entry name" value="Glyco_transf_4"/>
    <property type="match status" value="1"/>
</dbReference>
<dbReference type="PATRIC" id="fig|1666911.3.peg.2056"/>
<dbReference type="SUPFAM" id="SSF53756">
    <property type="entry name" value="UDP-Glycosyltransferase/glycogen phosphorylase"/>
    <property type="match status" value="1"/>
</dbReference>